<name>A0A2R4ALL7_9CAUD</name>
<proteinExistence type="predicted"/>
<dbReference type="Proteomes" id="UP000244741">
    <property type="component" value="Segment"/>
</dbReference>
<protein>
    <submittedName>
        <fullName evidence="1">Type I restriction modification DNA specificity domain protein</fullName>
    </submittedName>
</protein>
<reference evidence="1 2" key="1">
    <citation type="submission" date="2017-12" db="EMBL/GenBank/DDBJ databases">
        <title>Genomic characterization of T5-related Aeromonas hydrophila phages AhSzq-1 and AhSzw-1 and proposal to be two new species.</title>
        <authorList>
            <person name="Chen L."/>
            <person name="Yuan S."/>
            <person name="Ma Y."/>
        </authorList>
    </citation>
    <scope>NUCLEOTIDE SEQUENCE [LARGE SCALE GENOMIC DNA]</scope>
    <source>
        <strain evidence="1">Seawater</strain>
    </source>
</reference>
<sequence length="90" mass="10111">MELHIFNRDVDTLPKSLANCIVYWEKGCTGSVFYKGEVFDGYGHLVSDDTDESLVELIKRLQGDVTPCACCGVTMASWDETYQVCCECEE</sequence>
<organism evidence="1 2">
    <name type="scientific">Aeromonas phage AhSzq-1</name>
    <dbReference type="NCBI Taxonomy" id="2138298"/>
    <lineage>
        <taxon>Viruses</taxon>
        <taxon>Duplodnaviria</taxon>
        <taxon>Heunggongvirae</taxon>
        <taxon>Uroviricota</taxon>
        <taxon>Caudoviricetes</taxon>
        <taxon>Demerecviridae</taxon>
        <taxon>Shenzhenvirus</taxon>
        <taxon>Shenzhenvirus AhSzq1</taxon>
    </lineage>
</organism>
<keyword evidence="2" id="KW-1185">Reference proteome</keyword>
<gene>
    <name evidence="1" type="ORF">AhSzq1_56</name>
</gene>
<evidence type="ECO:0000313" key="2">
    <source>
        <dbReference type="Proteomes" id="UP000244741"/>
    </source>
</evidence>
<dbReference type="EMBL" id="MG676224">
    <property type="protein sequence ID" value="AVR75949.1"/>
    <property type="molecule type" value="Genomic_DNA"/>
</dbReference>
<evidence type="ECO:0000313" key="1">
    <source>
        <dbReference type="EMBL" id="AVR75949.1"/>
    </source>
</evidence>
<accession>A0A2R4ALL7</accession>